<feature type="domain" description="EF-hand" evidence="6">
    <location>
        <begin position="73"/>
        <end position="108"/>
    </location>
</feature>
<dbReference type="PANTHER" id="PTHR10356">
    <property type="entry name" value="ALLOGRAFT INFLAMMATORY FACTOR-1"/>
    <property type="match status" value="1"/>
</dbReference>
<reference evidence="7 9" key="2">
    <citation type="journal article" date="2013" name="Nature">
        <title>Insights into bilaterian evolution from three spiralian genomes.</title>
        <authorList>
            <person name="Simakov O."/>
            <person name="Marletaz F."/>
            <person name="Cho S.J."/>
            <person name="Edsinger-Gonzales E."/>
            <person name="Havlak P."/>
            <person name="Hellsten U."/>
            <person name="Kuo D.H."/>
            <person name="Larsson T."/>
            <person name="Lv J."/>
            <person name="Arendt D."/>
            <person name="Savage R."/>
            <person name="Osoegawa K."/>
            <person name="de Jong P."/>
            <person name="Grimwood J."/>
            <person name="Chapman J.A."/>
            <person name="Shapiro H."/>
            <person name="Aerts A."/>
            <person name="Otillar R.P."/>
            <person name="Terry A.Y."/>
            <person name="Boore J.L."/>
            <person name="Grigoriev I.V."/>
            <person name="Lindberg D.R."/>
            <person name="Seaver E.C."/>
            <person name="Weisblat D.A."/>
            <person name="Putnam N.H."/>
            <person name="Rokhsar D.S."/>
        </authorList>
    </citation>
    <scope>NUCLEOTIDE SEQUENCE</scope>
</reference>
<evidence type="ECO:0000256" key="3">
    <source>
        <dbReference type="ARBA" id="ARBA00022737"/>
    </source>
</evidence>
<dbReference type="STRING" id="6412.T1FXM9"/>
<dbReference type="GO" id="GO:0032587">
    <property type="term" value="C:ruffle membrane"/>
    <property type="evidence" value="ECO:0007669"/>
    <property type="project" value="UniProtKB-SubCell"/>
</dbReference>
<dbReference type="EMBL" id="KB096324">
    <property type="protein sequence ID" value="ESO06219.1"/>
    <property type="molecule type" value="Genomic_DNA"/>
</dbReference>
<dbReference type="CDD" id="cd00051">
    <property type="entry name" value="EFh"/>
    <property type="match status" value="1"/>
</dbReference>
<evidence type="ECO:0000313" key="8">
    <source>
        <dbReference type="EnsemblMetazoa" id="HelroP63970"/>
    </source>
</evidence>
<dbReference type="AlphaFoldDB" id="T1FXM9"/>
<dbReference type="HOGENOM" id="CLU_134149_0_0_1"/>
<dbReference type="EMBL" id="AMQM01000584">
    <property type="status" value="NOT_ANNOTATED_CDS"/>
    <property type="molecule type" value="Genomic_DNA"/>
</dbReference>
<organism evidence="8 9">
    <name type="scientific">Helobdella robusta</name>
    <name type="common">Californian leech</name>
    <dbReference type="NCBI Taxonomy" id="6412"/>
    <lineage>
        <taxon>Eukaryota</taxon>
        <taxon>Metazoa</taxon>
        <taxon>Spiralia</taxon>
        <taxon>Lophotrochozoa</taxon>
        <taxon>Annelida</taxon>
        <taxon>Clitellata</taxon>
        <taxon>Hirudinea</taxon>
        <taxon>Rhynchobdellida</taxon>
        <taxon>Glossiphoniidae</taxon>
        <taxon>Helobdella</taxon>
    </lineage>
</organism>
<dbReference type="KEGG" id="hro:HELRODRAFT_63970"/>
<comment type="subcellular location">
    <subcellularLocation>
        <location evidence="1">Cell projection</location>
        <location evidence="1">Ruffle membrane</location>
        <topology evidence="1">Peripheral membrane protein</topology>
        <orientation evidence="1">Cytoplasmic side</orientation>
    </subcellularLocation>
</comment>
<dbReference type="InterPro" id="IPR002048">
    <property type="entry name" value="EF_hand_dom"/>
</dbReference>
<dbReference type="Gene3D" id="1.10.238.10">
    <property type="entry name" value="EF-hand"/>
    <property type="match status" value="1"/>
</dbReference>
<dbReference type="GO" id="GO:0097178">
    <property type="term" value="P:ruffle assembly"/>
    <property type="evidence" value="ECO:0000318"/>
    <property type="project" value="GO_Central"/>
</dbReference>
<dbReference type="InterPro" id="IPR011992">
    <property type="entry name" value="EF-hand-dom_pair"/>
</dbReference>
<reference evidence="9" key="1">
    <citation type="submission" date="2012-12" db="EMBL/GenBank/DDBJ databases">
        <authorList>
            <person name="Hellsten U."/>
            <person name="Grimwood J."/>
            <person name="Chapman J.A."/>
            <person name="Shapiro H."/>
            <person name="Aerts A."/>
            <person name="Otillar R.P."/>
            <person name="Terry A.Y."/>
            <person name="Boore J.L."/>
            <person name="Simakov O."/>
            <person name="Marletaz F."/>
            <person name="Cho S.-J."/>
            <person name="Edsinger-Gonzales E."/>
            <person name="Havlak P."/>
            <person name="Kuo D.-H."/>
            <person name="Larsson T."/>
            <person name="Lv J."/>
            <person name="Arendt D."/>
            <person name="Savage R."/>
            <person name="Osoegawa K."/>
            <person name="de Jong P."/>
            <person name="Lindberg D.R."/>
            <person name="Seaver E.C."/>
            <person name="Weisblat D.A."/>
            <person name="Putnam N.H."/>
            <person name="Grigoriev I.V."/>
            <person name="Rokhsar D.S."/>
        </authorList>
    </citation>
    <scope>NUCLEOTIDE SEQUENCE</scope>
</reference>
<protein>
    <recommendedName>
        <fullName evidence="6">EF-hand domain-containing protein</fullName>
    </recommendedName>
</protein>
<dbReference type="Proteomes" id="UP000015101">
    <property type="component" value="Unassembled WGS sequence"/>
</dbReference>
<dbReference type="GO" id="GO:0051017">
    <property type="term" value="P:actin filament bundle assembly"/>
    <property type="evidence" value="ECO:0000318"/>
    <property type="project" value="GO_Central"/>
</dbReference>
<dbReference type="SUPFAM" id="SSF47473">
    <property type="entry name" value="EF-hand"/>
    <property type="match status" value="1"/>
</dbReference>
<dbReference type="InterPro" id="IPR049025">
    <property type="entry name" value="AIF-1_EF_pair"/>
</dbReference>
<dbReference type="Pfam" id="PF21008">
    <property type="entry name" value="AIF-1"/>
    <property type="match status" value="1"/>
</dbReference>
<dbReference type="RefSeq" id="XP_009015587.1">
    <property type="nucleotide sequence ID" value="XM_009017339.1"/>
</dbReference>
<dbReference type="InParanoid" id="T1FXM9"/>
<dbReference type="eggNOG" id="KOG0027">
    <property type="taxonomic scope" value="Eukaryota"/>
</dbReference>
<dbReference type="CTD" id="20213577"/>
<proteinExistence type="predicted"/>
<keyword evidence="2" id="KW-0479">Metal-binding</keyword>
<dbReference type="PROSITE" id="PS50222">
    <property type="entry name" value="EF_HAND_2"/>
    <property type="match status" value="2"/>
</dbReference>
<keyword evidence="3" id="KW-0677">Repeat</keyword>
<keyword evidence="9" id="KW-1185">Reference proteome</keyword>
<dbReference type="GeneID" id="20213577"/>
<accession>T1FXM9</accession>
<evidence type="ECO:0000256" key="5">
    <source>
        <dbReference type="SAM" id="MobiDB-lite"/>
    </source>
</evidence>
<dbReference type="SMART" id="SM00054">
    <property type="entry name" value="EFh"/>
    <property type="match status" value="2"/>
</dbReference>
<dbReference type="InterPro" id="IPR042433">
    <property type="entry name" value="AIF1/AIF1L"/>
</dbReference>
<dbReference type="OMA" id="RETINYH"/>
<feature type="domain" description="EF-hand" evidence="6">
    <location>
        <begin position="37"/>
        <end position="72"/>
    </location>
</feature>
<dbReference type="GO" id="GO:0005509">
    <property type="term" value="F:calcium ion binding"/>
    <property type="evidence" value="ECO:0000318"/>
    <property type="project" value="GO_Central"/>
</dbReference>
<evidence type="ECO:0000256" key="4">
    <source>
        <dbReference type="ARBA" id="ARBA00022837"/>
    </source>
</evidence>
<name>T1FXM9_HELRO</name>
<keyword evidence="4" id="KW-0106">Calcium</keyword>
<reference evidence="8" key="3">
    <citation type="submission" date="2015-06" db="UniProtKB">
        <authorList>
            <consortium name="EnsemblMetazoa"/>
        </authorList>
    </citation>
    <scope>IDENTIFICATION</scope>
</reference>
<dbReference type="PROSITE" id="PS00018">
    <property type="entry name" value="EF_HAND_1"/>
    <property type="match status" value="1"/>
</dbReference>
<dbReference type="PANTHER" id="PTHR10356:SF0">
    <property type="entry name" value="CALCIUM-BINDING PROTEIN B"/>
    <property type="match status" value="1"/>
</dbReference>
<evidence type="ECO:0000256" key="1">
    <source>
        <dbReference type="ARBA" id="ARBA00004599"/>
    </source>
</evidence>
<feature type="region of interest" description="Disordered" evidence="5">
    <location>
        <begin position="122"/>
        <end position="145"/>
    </location>
</feature>
<dbReference type="GO" id="GO:0051015">
    <property type="term" value="F:actin filament binding"/>
    <property type="evidence" value="ECO:0000318"/>
    <property type="project" value="GO_Central"/>
</dbReference>
<dbReference type="InterPro" id="IPR018247">
    <property type="entry name" value="EF_Hand_1_Ca_BS"/>
</dbReference>
<evidence type="ECO:0000256" key="2">
    <source>
        <dbReference type="ARBA" id="ARBA00022723"/>
    </source>
</evidence>
<sequence length="145" mass="16759">GGKTFGKVKNEQNKKLDDINEEYLTHEAYKEVEDLVGKLASYKKQFVEFDLDNSGDIDFMELKQMLEKIGQPKTHLECKKMIKEVNKTDTGTINYREFLDMMLGSKNSVLRLILLFEERSKQKDKVAKGPPPKKTIEEMLNKGNI</sequence>
<evidence type="ECO:0000259" key="6">
    <source>
        <dbReference type="PROSITE" id="PS50222"/>
    </source>
</evidence>
<dbReference type="EnsemblMetazoa" id="HelroT63970">
    <property type="protein sequence ID" value="HelroP63970"/>
    <property type="gene ID" value="HelroG63970"/>
</dbReference>
<evidence type="ECO:0000313" key="7">
    <source>
        <dbReference type="EMBL" id="ESO06219.1"/>
    </source>
</evidence>
<feature type="compositionally biased region" description="Basic and acidic residues" evidence="5">
    <location>
        <begin position="134"/>
        <end position="145"/>
    </location>
</feature>
<gene>
    <name evidence="8" type="primary">20213577</name>
    <name evidence="7" type="ORF">HELRODRAFT_63970</name>
</gene>
<evidence type="ECO:0000313" key="9">
    <source>
        <dbReference type="Proteomes" id="UP000015101"/>
    </source>
</evidence>
<dbReference type="OrthoDB" id="26525at2759"/>